<dbReference type="PROSITE" id="PS50994">
    <property type="entry name" value="INTEGRASE"/>
    <property type="match status" value="1"/>
</dbReference>
<dbReference type="AlphaFoldDB" id="A0A803JWE8"/>
<evidence type="ECO:0000256" key="8">
    <source>
        <dbReference type="ARBA" id="ARBA00022932"/>
    </source>
</evidence>
<dbReference type="InterPro" id="IPR001584">
    <property type="entry name" value="Integrase_cat-core"/>
</dbReference>
<sequence>HTGIVPETTLRPKKYLIANNKIFVPEDLRLEVLKFVHDHPVSGHLGVYKTQELAKRHFFWPGMMRDCAKYVTSCQTCARFKDSHSRPMGLLQPLPVPERPWERISMDFIVDLLKSAGFNTIMVVVDGLTKMAHFIPLSGLPSAATTAEVFIREIFRLHGLPKVVISDRGSQFTSRFWRSLCQGSLGIQTCFSTAFHPQTNRQTERTNQTLEQYLHCFVTSLQNDWVTFLPTAEFAYNNSVHSTTQMTPFFANTGIHPSLFPGMLSASSVPTVQERLTALHNLHTTLISTLKEANARSKRYADKCRSKEVAFEVGDKVWLSTKNLKLHVPSVKLGPKFVGPFVIMRKINEVAYRLELPDSLRVHPVFHVSLLKPCVKGQFSHPNLNSPASVLVNGEEEFAISEILDSRISQGHLQYLYIINEEESTIMQSHCFERLLFQTSAQFLIVIRKSFGC</sequence>
<dbReference type="InterPro" id="IPR012337">
    <property type="entry name" value="RNaseH-like_sf"/>
</dbReference>
<dbReference type="Pfam" id="PF17921">
    <property type="entry name" value="Integrase_H2C2"/>
    <property type="match status" value="1"/>
</dbReference>
<keyword evidence="8" id="KW-0239">DNA-directed DNA polymerase</keyword>
<protein>
    <recommendedName>
        <fullName evidence="11">Gypsy retrotransposon integrase-like protein 1</fullName>
    </recommendedName>
</protein>
<keyword evidence="3" id="KW-0064">Aspartyl protease</keyword>
<dbReference type="InterPro" id="IPR056924">
    <property type="entry name" value="SH3_Tf2-1"/>
</dbReference>
<dbReference type="SUPFAM" id="SSF54160">
    <property type="entry name" value="Chromo domain-like"/>
    <property type="match status" value="1"/>
</dbReference>
<keyword evidence="10" id="KW-0233">DNA recombination</keyword>
<evidence type="ECO:0000313" key="13">
    <source>
        <dbReference type="Ensembl" id="ENSXETP00000112372"/>
    </source>
</evidence>
<keyword evidence="2" id="KW-0479">Metal-binding</keyword>
<dbReference type="GO" id="GO:0006310">
    <property type="term" value="P:DNA recombination"/>
    <property type="evidence" value="ECO:0007669"/>
    <property type="project" value="UniProtKB-KW"/>
</dbReference>
<organism evidence="13">
    <name type="scientific">Xenopus tropicalis</name>
    <name type="common">Western clawed frog</name>
    <name type="synonym">Silurana tropicalis</name>
    <dbReference type="NCBI Taxonomy" id="8364"/>
    <lineage>
        <taxon>Eukaryota</taxon>
        <taxon>Metazoa</taxon>
        <taxon>Chordata</taxon>
        <taxon>Craniata</taxon>
        <taxon>Vertebrata</taxon>
        <taxon>Euteleostomi</taxon>
        <taxon>Amphibia</taxon>
        <taxon>Batrachia</taxon>
        <taxon>Anura</taxon>
        <taxon>Pipoidea</taxon>
        <taxon>Pipidae</taxon>
        <taxon>Xenopodinae</taxon>
        <taxon>Xenopus</taxon>
        <taxon>Silurana</taxon>
    </lineage>
</organism>
<dbReference type="InParanoid" id="A0A803JWE8"/>
<dbReference type="PANTHER" id="PTHR37984:SF15">
    <property type="entry name" value="INTEGRASE CATALYTIC DOMAIN-CONTAINING PROTEIN"/>
    <property type="match status" value="1"/>
</dbReference>
<evidence type="ECO:0000256" key="5">
    <source>
        <dbReference type="ARBA" id="ARBA00022842"/>
    </source>
</evidence>
<dbReference type="GO" id="GO:0006508">
    <property type="term" value="P:proteolysis"/>
    <property type="evidence" value="ECO:0007669"/>
    <property type="project" value="UniProtKB-KW"/>
</dbReference>
<dbReference type="GO" id="GO:0003887">
    <property type="term" value="F:DNA-directed DNA polymerase activity"/>
    <property type="evidence" value="ECO:0007669"/>
    <property type="project" value="UniProtKB-KW"/>
</dbReference>
<dbReference type="GO" id="GO:0046872">
    <property type="term" value="F:metal ion binding"/>
    <property type="evidence" value="ECO:0007669"/>
    <property type="project" value="UniProtKB-KW"/>
</dbReference>
<keyword evidence="1" id="KW-0645">Protease</keyword>
<dbReference type="SUPFAM" id="SSF53098">
    <property type="entry name" value="Ribonuclease H-like"/>
    <property type="match status" value="1"/>
</dbReference>
<dbReference type="Gene3D" id="3.30.420.10">
    <property type="entry name" value="Ribonuclease H-like superfamily/Ribonuclease H"/>
    <property type="match status" value="1"/>
</dbReference>
<evidence type="ECO:0000256" key="11">
    <source>
        <dbReference type="ARBA" id="ARBA00039658"/>
    </source>
</evidence>
<keyword evidence="8" id="KW-0808">Transferase</keyword>
<dbReference type="GeneTree" id="ENSGT00940000163772"/>
<dbReference type="InterPro" id="IPR050951">
    <property type="entry name" value="Retrovirus_Pol_polyprotein"/>
</dbReference>
<keyword evidence="7" id="KW-0695">RNA-directed DNA polymerase</keyword>
<evidence type="ECO:0000256" key="2">
    <source>
        <dbReference type="ARBA" id="ARBA00022723"/>
    </source>
</evidence>
<dbReference type="GO" id="GO:0015074">
    <property type="term" value="P:DNA integration"/>
    <property type="evidence" value="ECO:0007669"/>
    <property type="project" value="UniProtKB-KW"/>
</dbReference>
<proteinExistence type="predicted"/>
<evidence type="ECO:0000256" key="10">
    <source>
        <dbReference type="ARBA" id="ARBA00023172"/>
    </source>
</evidence>
<evidence type="ECO:0000256" key="6">
    <source>
        <dbReference type="ARBA" id="ARBA00022908"/>
    </source>
</evidence>
<dbReference type="GO" id="GO:0004190">
    <property type="term" value="F:aspartic-type endopeptidase activity"/>
    <property type="evidence" value="ECO:0007669"/>
    <property type="project" value="UniProtKB-KW"/>
</dbReference>
<dbReference type="InterPro" id="IPR036397">
    <property type="entry name" value="RNaseH_sf"/>
</dbReference>
<evidence type="ECO:0000256" key="9">
    <source>
        <dbReference type="ARBA" id="ARBA00023125"/>
    </source>
</evidence>
<name>A0A803JWE8_XENTR</name>
<feature type="domain" description="Integrase catalytic" evidence="12">
    <location>
        <begin position="96"/>
        <end position="256"/>
    </location>
</feature>
<evidence type="ECO:0000259" key="12">
    <source>
        <dbReference type="PROSITE" id="PS50994"/>
    </source>
</evidence>
<evidence type="ECO:0000256" key="1">
    <source>
        <dbReference type="ARBA" id="ARBA00022670"/>
    </source>
</evidence>
<dbReference type="Gene3D" id="1.10.340.70">
    <property type="match status" value="1"/>
</dbReference>
<dbReference type="GO" id="GO:0003677">
    <property type="term" value="F:DNA binding"/>
    <property type="evidence" value="ECO:0007669"/>
    <property type="project" value="UniProtKB-KW"/>
</dbReference>
<keyword evidence="4" id="KW-0378">Hydrolase</keyword>
<dbReference type="FunFam" id="1.10.340.70:FF:000001">
    <property type="entry name" value="Retrovirus-related Pol polyprotein from transposon gypsy-like Protein"/>
    <property type="match status" value="1"/>
</dbReference>
<dbReference type="InterPro" id="IPR016197">
    <property type="entry name" value="Chromo-like_dom_sf"/>
</dbReference>
<dbReference type="Pfam" id="PF24626">
    <property type="entry name" value="SH3_Tf2-1"/>
    <property type="match status" value="1"/>
</dbReference>
<reference evidence="13" key="1">
    <citation type="journal article" date="2010" name="Science">
        <title>The genome of the Western clawed frog Xenopus tropicalis.</title>
        <authorList>
            <person name="Hellsten U."/>
            <person name="Harland R.M."/>
            <person name="Gilchrist M.J."/>
            <person name="Hendrix D."/>
            <person name="Jurka J."/>
            <person name="Kapitonov V."/>
            <person name="Ovcharenko I."/>
            <person name="Putnam N.H."/>
            <person name="Shu S."/>
            <person name="Taher L."/>
            <person name="Blitz I.L."/>
            <person name="Blumberg B."/>
            <person name="Dichmann D.S."/>
            <person name="Dubchak I."/>
            <person name="Amaya E."/>
            <person name="Detter J.C."/>
            <person name="Fletcher R."/>
            <person name="Gerhard D.S."/>
            <person name="Goodstein D."/>
            <person name="Graves T."/>
            <person name="Grigoriev I.V."/>
            <person name="Grimwood J."/>
            <person name="Kawashima T."/>
            <person name="Lindquist E."/>
            <person name="Lucas S.M."/>
            <person name="Mead P.E."/>
            <person name="Mitros T."/>
            <person name="Ogino H."/>
            <person name="Ohta Y."/>
            <person name="Poliakov A.V."/>
            <person name="Pollet N."/>
            <person name="Robert J."/>
            <person name="Salamov A."/>
            <person name="Sater A.K."/>
            <person name="Schmutz J."/>
            <person name="Terry A."/>
            <person name="Vize P.D."/>
            <person name="Warren W.C."/>
            <person name="Wells D."/>
            <person name="Wills A."/>
            <person name="Wilson R.K."/>
            <person name="Zimmerman L.B."/>
            <person name="Zorn A.M."/>
            <person name="Grainger R."/>
            <person name="Grammer T."/>
            <person name="Khokha M.K."/>
            <person name="Richardson P.M."/>
            <person name="Rokhsar D.S."/>
        </authorList>
    </citation>
    <scope>NUCLEOTIDE SEQUENCE [LARGE SCALE GENOMIC DNA]</scope>
    <source>
        <strain evidence="13">Nigerian</strain>
    </source>
</reference>
<evidence type="ECO:0000256" key="4">
    <source>
        <dbReference type="ARBA" id="ARBA00022801"/>
    </source>
</evidence>
<dbReference type="Ensembl" id="ENSXETT00000105946">
    <property type="protein sequence ID" value="ENSXETP00000112372"/>
    <property type="gene ID" value="ENSXETG00000049439"/>
</dbReference>
<reference evidence="13" key="2">
    <citation type="submission" date="2021-03" db="UniProtKB">
        <authorList>
            <consortium name="Ensembl"/>
        </authorList>
    </citation>
    <scope>IDENTIFICATION</scope>
</reference>
<keyword evidence="6" id="KW-0229">DNA integration</keyword>
<evidence type="ECO:0000256" key="3">
    <source>
        <dbReference type="ARBA" id="ARBA00022750"/>
    </source>
</evidence>
<keyword evidence="9" id="KW-0238">DNA-binding</keyword>
<evidence type="ECO:0000256" key="7">
    <source>
        <dbReference type="ARBA" id="ARBA00022918"/>
    </source>
</evidence>
<dbReference type="Pfam" id="PF00665">
    <property type="entry name" value="rve"/>
    <property type="match status" value="1"/>
</dbReference>
<keyword evidence="5" id="KW-0460">Magnesium</keyword>
<accession>A0A803JWE8</accession>
<dbReference type="InterPro" id="IPR041588">
    <property type="entry name" value="Integrase_H2C2"/>
</dbReference>
<dbReference type="GO" id="GO:0003964">
    <property type="term" value="F:RNA-directed DNA polymerase activity"/>
    <property type="evidence" value="ECO:0007669"/>
    <property type="project" value="UniProtKB-KW"/>
</dbReference>
<dbReference type="PANTHER" id="PTHR37984">
    <property type="entry name" value="PROTEIN CBG26694"/>
    <property type="match status" value="1"/>
</dbReference>
<dbReference type="FunFam" id="3.30.420.10:FF:000032">
    <property type="entry name" value="Retrovirus-related Pol polyprotein from transposon 297-like Protein"/>
    <property type="match status" value="1"/>
</dbReference>
<keyword evidence="8" id="KW-0548">Nucleotidyltransferase</keyword>